<dbReference type="RefSeq" id="WP_062715239.1">
    <property type="nucleotide sequence ID" value="NZ_CAWRCI010000100.1"/>
</dbReference>
<reference evidence="2" key="1">
    <citation type="submission" date="2016-02" db="EMBL/GenBank/DDBJ databases">
        <authorList>
            <person name="Rodrigo-Torres Lidia"/>
            <person name="Arahal R.David."/>
        </authorList>
    </citation>
    <scope>NUCLEOTIDE SEQUENCE [LARGE SCALE GENOMIC DNA]</scope>
    <source>
        <strain evidence="2">CECT 8713</strain>
    </source>
</reference>
<keyword evidence="2" id="KW-1185">Reference proteome</keyword>
<sequence length="112" mass="12820">MGSQHSCVEAYVIEASGDKIRVKVLDKSIEQSLSAYGFEYHNEWNEWQIQGDESAKCEIFHWLRDMGGCFANGPAGWPPGAIFELLREQNKLSGDFRSISWRGPNDYYVEIK</sequence>
<evidence type="ECO:0000313" key="1">
    <source>
        <dbReference type="EMBL" id="CZF86959.1"/>
    </source>
</evidence>
<protein>
    <submittedName>
        <fullName evidence="1">Uncharacterized protein</fullName>
    </submittedName>
</protein>
<dbReference type="EMBL" id="FIZY01000100">
    <property type="protein sequence ID" value="CZF86959.1"/>
    <property type="molecule type" value="Genomic_DNA"/>
</dbReference>
<accession>A0A128FJH4</accession>
<dbReference type="OrthoDB" id="6467024at2"/>
<gene>
    <name evidence="1" type="ORF">GMA8713_05000</name>
</gene>
<name>A0A128FJH4_9GAMM</name>
<evidence type="ECO:0000313" key="2">
    <source>
        <dbReference type="Proteomes" id="UP000073601"/>
    </source>
</evidence>
<dbReference type="Proteomes" id="UP000073601">
    <property type="component" value="Unassembled WGS sequence"/>
</dbReference>
<dbReference type="AlphaFoldDB" id="A0A128FJH4"/>
<organism evidence="1 2">
    <name type="scientific">Grimontia marina</name>
    <dbReference type="NCBI Taxonomy" id="646534"/>
    <lineage>
        <taxon>Bacteria</taxon>
        <taxon>Pseudomonadati</taxon>
        <taxon>Pseudomonadota</taxon>
        <taxon>Gammaproteobacteria</taxon>
        <taxon>Vibrionales</taxon>
        <taxon>Vibrionaceae</taxon>
        <taxon>Grimontia</taxon>
    </lineage>
</organism>
<proteinExistence type="predicted"/>